<dbReference type="PROSITE" id="PS50801">
    <property type="entry name" value="STAS"/>
    <property type="match status" value="1"/>
</dbReference>
<organism evidence="2 3">
    <name type="scientific">Amycolatopsis vancoresmycina DSM 44592</name>
    <dbReference type="NCBI Taxonomy" id="1292037"/>
    <lineage>
        <taxon>Bacteria</taxon>
        <taxon>Bacillati</taxon>
        <taxon>Actinomycetota</taxon>
        <taxon>Actinomycetes</taxon>
        <taxon>Pseudonocardiales</taxon>
        <taxon>Pseudonocardiaceae</taxon>
        <taxon>Amycolatopsis</taxon>
    </lineage>
</organism>
<evidence type="ECO:0000313" key="3">
    <source>
        <dbReference type="Proteomes" id="UP000014139"/>
    </source>
</evidence>
<evidence type="ECO:0000259" key="1">
    <source>
        <dbReference type="PROSITE" id="PS50801"/>
    </source>
</evidence>
<reference evidence="2 3" key="1">
    <citation type="submission" date="2013-02" db="EMBL/GenBank/DDBJ databases">
        <title>Draft genome sequence of Amycolatopsis vancoresmycina strain DSM 44592T.</title>
        <authorList>
            <person name="Kumar S."/>
            <person name="Kaur N."/>
            <person name="Kaur C."/>
            <person name="Raghava G.P.S."/>
            <person name="Mayilraj S."/>
        </authorList>
    </citation>
    <scope>NUCLEOTIDE SEQUENCE [LARGE SCALE GENOMIC DNA]</scope>
    <source>
        <strain evidence="2 3">DSM 44592</strain>
    </source>
</reference>
<dbReference type="InterPro" id="IPR002645">
    <property type="entry name" value="STAS_dom"/>
</dbReference>
<dbReference type="Proteomes" id="UP000014139">
    <property type="component" value="Unassembled WGS sequence"/>
</dbReference>
<dbReference type="Pfam" id="PF01740">
    <property type="entry name" value="STAS"/>
    <property type="match status" value="1"/>
</dbReference>
<gene>
    <name evidence="2" type="ORF">H480_36428</name>
</gene>
<name>R1HTA1_9PSEU</name>
<dbReference type="GO" id="GO:0043856">
    <property type="term" value="F:anti-sigma factor antagonist activity"/>
    <property type="evidence" value="ECO:0007669"/>
    <property type="project" value="TreeGrafter"/>
</dbReference>
<protein>
    <submittedName>
        <fullName evidence="2">Anti-anti-sigma factor</fullName>
    </submittedName>
</protein>
<proteinExistence type="predicted"/>
<dbReference type="PANTHER" id="PTHR33495:SF13">
    <property type="entry name" value="ANTI-SIGMA-F FACTOR ANTAGONIST RSFB"/>
    <property type="match status" value="1"/>
</dbReference>
<evidence type="ECO:0000313" key="2">
    <source>
        <dbReference type="EMBL" id="EOD63531.1"/>
    </source>
</evidence>
<dbReference type="SUPFAM" id="SSF52091">
    <property type="entry name" value="SpoIIaa-like"/>
    <property type="match status" value="1"/>
</dbReference>
<dbReference type="RefSeq" id="WP_004559772.1">
    <property type="nucleotide sequence ID" value="NZ_AOUO01000609.1"/>
</dbReference>
<feature type="domain" description="STAS" evidence="1">
    <location>
        <begin position="9"/>
        <end position="121"/>
    </location>
</feature>
<comment type="caution">
    <text evidence="2">The sequence shown here is derived from an EMBL/GenBank/DDBJ whole genome shotgun (WGS) entry which is preliminary data.</text>
</comment>
<dbReference type="PATRIC" id="fig|1292037.4.peg.6844"/>
<dbReference type="AlphaFoldDB" id="R1HTA1"/>
<dbReference type="InterPro" id="IPR036513">
    <property type="entry name" value="STAS_dom_sf"/>
</dbReference>
<dbReference type="Gene3D" id="3.30.750.24">
    <property type="entry name" value="STAS domain"/>
    <property type="match status" value="1"/>
</dbReference>
<dbReference type="EMBL" id="AOUO01000609">
    <property type="protein sequence ID" value="EOD63531.1"/>
    <property type="molecule type" value="Genomic_DNA"/>
</dbReference>
<dbReference type="PANTHER" id="PTHR33495">
    <property type="entry name" value="ANTI-SIGMA FACTOR ANTAGONIST TM_1081-RELATED-RELATED"/>
    <property type="match status" value="1"/>
</dbReference>
<keyword evidence="3" id="KW-1185">Reference proteome</keyword>
<accession>R1HTA1</accession>
<sequence>MDGQSESPVEVAASRVGEAMVVRLTGQVDACSSVTVTELMRASAAEPPVPPVVVVDLSGLGMLGAAGARALAQVMVTCAGRGSAVRVVAGPGGMVRRVLDIAGFGTVAAVFDDLEQALRAG</sequence>